<organism evidence="7 8">
    <name type="scientific">Legionella londiniensis</name>
    <dbReference type="NCBI Taxonomy" id="45068"/>
    <lineage>
        <taxon>Bacteria</taxon>
        <taxon>Pseudomonadati</taxon>
        <taxon>Pseudomonadota</taxon>
        <taxon>Gammaproteobacteria</taxon>
        <taxon>Legionellales</taxon>
        <taxon>Legionellaceae</taxon>
        <taxon>Legionella</taxon>
    </lineage>
</organism>
<dbReference type="GO" id="GO:0070006">
    <property type="term" value="F:metalloaminopeptidase activity"/>
    <property type="evidence" value="ECO:0007669"/>
    <property type="project" value="InterPro"/>
</dbReference>
<proteinExistence type="inferred from homology"/>
<dbReference type="InterPro" id="IPR043472">
    <property type="entry name" value="Macro_dom-like"/>
</dbReference>
<name>A0A0W0VQX8_9GAMM</name>
<evidence type="ECO:0000256" key="1">
    <source>
        <dbReference type="ARBA" id="ARBA00009528"/>
    </source>
</evidence>
<keyword evidence="3" id="KW-0645">Protease</keyword>
<sequence>MQADIFYKTTCSDALPLSFLSKAEFQQQLPGLTPYEREHFAIQQFNGNLGQFAIIRNAKGRPEKIIIGTGDGHQALAMAHAATMIPPGHYYPESQLSEFAQISWGLAQYRFDRYKSADALPRVLLLPKEKLDLLLPEIKAVFLVRDLINTPANDLSPEHLAEVVEKLANEHGGIFKQWVGNELLDDNFPAIHAVGRGSVKEPRLLSLTWGDAAHPKVTLLGKGVTFDTGGLDIKPSSGMRLMKKDMGGAAQVIGLASWLMAIQLPIRLQVLIPAVENSPGGDAYRPGDILYMRNGLSVEIDNTDAEGRLILADALCKACEEKPELLLDFATLTGAARVAVGTEISALFTSDDELAIHLSKKGEEKFDPIWRLPLYGNYSSMLESTVADLVNCSASPYAGAITAALFLQRFVDPGIPWAHFDIMAWNLGSKPGRPEGGEAMAMRAVGSFLLERYGRRGSPIS</sequence>
<comment type="caution">
    <text evidence="7">The sequence shown here is derived from an EMBL/GenBank/DDBJ whole genome shotgun (WGS) entry which is preliminary data.</text>
</comment>
<evidence type="ECO:0000313" key="8">
    <source>
        <dbReference type="Proteomes" id="UP000054997"/>
    </source>
</evidence>
<dbReference type="PANTHER" id="PTHR11963">
    <property type="entry name" value="LEUCINE AMINOPEPTIDASE-RELATED"/>
    <property type="match status" value="1"/>
</dbReference>
<keyword evidence="8" id="KW-1185">Reference proteome</keyword>
<feature type="domain" description="Cytosol aminopeptidase" evidence="6">
    <location>
        <begin position="302"/>
        <end position="309"/>
    </location>
</feature>
<dbReference type="PRINTS" id="PR00481">
    <property type="entry name" value="LAMNOPPTDASE"/>
</dbReference>
<comment type="similarity">
    <text evidence="1">Belongs to the peptidase M17 family.</text>
</comment>
<accession>A0A0W0VQX8</accession>
<dbReference type="PANTHER" id="PTHR11963:SF20">
    <property type="entry name" value="PEPTIDASE B"/>
    <property type="match status" value="1"/>
</dbReference>
<dbReference type="Proteomes" id="UP000054997">
    <property type="component" value="Unassembled WGS sequence"/>
</dbReference>
<evidence type="ECO:0000256" key="3">
    <source>
        <dbReference type="ARBA" id="ARBA00022670"/>
    </source>
</evidence>
<keyword evidence="4 7" id="KW-0378">Hydrolase</keyword>
<evidence type="ECO:0000313" key="7">
    <source>
        <dbReference type="EMBL" id="KTD22587.1"/>
    </source>
</evidence>
<dbReference type="EMBL" id="LNYK01000007">
    <property type="protein sequence ID" value="KTD22587.1"/>
    <property type="molecule type" value="Genomic_DNA"/>
</dbReference>
<dbReference type="PROSITE" id="PS00631">
    <property type="entry name" value="CYTOSOL_AP"/>
    <property type="match status" value="1"/>
</dbReference>
<dbReference type="InterPro" id="IPR011356">
    <property type="entry name" value="Leucine_aapep/pepB"/>
</dbReference>
<dbReference type="GO" id="GO:0030145">
    <property type="term" value="F:manganese ion binding"/>
    <property type="evidence" value="ECO:0007669"/>
    <property type="project" value="InterPro"/>
</dbReference>
<dbReference type="RefSeq" id="WP_058528479.1">
    <property type="nucleotide sequence ID" value="NZ_CAAAHZ010000001.1"/>
</dbReference>
<dbReference type="GO" id="GO:0005737">
    <property type="term" value="C:cytoplasm"/>
    <property type="evidence" value="ECO:0007669"/>
    <property type="project" value="InterPro"/>
</dbReference>
<dbReference type="Pfam" id="PF00883">
    <property type="entry name" value="Peptidase_M17"/>
    <property type="match status" value="1"/>
</dbReference>
<dbReference type="GO" id="GO:0006508">
    <property type="term" value="P:proteolysis"/>
    <property type="evidence" value="ECO:0007669"/>
    <property type="project" value="UniProtKB-KW"/>
</dbReference>
<dbReference type="EC" id="3.4.11.1" evidence="7"/>
<dbReference type="InterPro" id="IPR048816">
    <property type="entry name" value="Peptidase_M17_N_1"/>
</dbReference>
<dbReference type="OrthoDB" id="9809354at2"/>
<evidence type="ECO:0000259" key="6">
    <source>
        <dbReference type="PROSITE" id="PS00631"/>
    </source>
</evidence>
<dbReference type="Pfam" id="PF21337">
    <property type="entry name" value="Peptidase_M17_N_1"/>
    <property type="match status" value="1"/>
</dbReference>
<evidence type="ECO:0000256" key="5">
    <source>
        <dbReference type="ARBA" id="ARBA00023211"/>
    </source>
</evidence>
<dbReference type="Gene3D" id="3.40.630.10">
    <property type="entry name" value="Zn peptidases"/>
    <property type="match status" value="1"/>
</dbReference>
<keyword evidence="5" id="KW-0464">Manganese</keyword>
<dbReference type="SUPFAM" id="SSF53187">
    <property type="entry name" value="Zn-dependent exopeptidases"/>
    <property type="match status" value="1"/>
</dbReference>
<dbReference type="STRING" id="45068.Llon_0461"/>
<keyword evidence="2 7" id="KW-0031">Aminopeptidase</keyword>
<gene>
    <name evidence="7" type="ORF">Llon_0461</name>
</gene>
<dbReference type="PATRIC" id="fig|45068.5.peg.496"/>
<evidence type="ECO:0000256" key="2">
    <source>
        <dbReference type="ARBA" id="ARBA00022438"/>
    </source>
</evidence>
<dbReference type="CDD" id="cd00433">
    <property type="entry name" value="Peptidase_M17"/>
    <property type="match status" value="1"/>
</dbReference>
<evidence type="ECO:0000256" key="4">
    <source>
        <dbReference type="ARBA" id="ARBA00022801"/>
    </source>
</evidence>
<reference evidence="7 8" key="1">
    <citation type="submission" date="2015-11" db="EMBL/GenBank/DDBJ databases">
        <title>Genomic analysis of 38 Legionella species identifies large and diverse effector repertoires.</title>
        <authorList>
            <person name="Burstein D."/>
            <person name="Amaro F."/>
            <person name="Zusman T."/>
            <person name="Lifshitz Z."/>
            <person name="Cohen O."/>
            <person name="Gilbert J.A."/>
            <person name="Pupko T."/>
            <person name="Shuman H.A."/>
            <person name="Segal G."/>
        </authorList>
    </citation>
    <scope>NUCLEOTIDE SEQUENCE [LARGE SCALE GENOMIC DNA]</scope>
    <source>
        <strain evidence="7 8">ATCC 49505</strain>
    </source>
</reference>
<protein>
    <submittedName>
        <fullName evidence="7">Aminopeptidase</fullName>
        <ecNumber evidence="7">3.4.11.1</ecNumber>
    </submittedName>
</protein>
<dbReference type="AlphaFoldDB" id="A0A0W0VQX8"/>
<dbReference type="Gene3D" id="3.40.220.10">
    <property type="entry name" value="Leucine Aminopeptidase, subunit E, domain 1"/>
    <property type="match status" value="1"/>
</dbReference>
<dbReference type="InterPro" id="IPR000819">
    <property type="entry name" value="Peptidase_M17_C"/>
</dbReference>